<keyword evidence="1" id="KW-0812">Transmembrane</keyword>
<dbReference type="EMBL" id="AZAC01000030">
    <property type="protein sequence ID" value="KIX12507.1"/>
    <property type="molecule type" value="Genomic_DNA"/>
</dbReference>
<gene>
    <name evidence="2" type="ORF">X474_18785</name>
</gene>
<sequence length="71" mass="8462">MPGLNPASRLSLPLLIPFLCMAIPKLAIFTLEKLTFQYFFRFRGLLIPQKVKWREKLKKFSPPTDFRKFYL</sequence>
<accession>A0A0D2GCB5</accession>
<name>A0A0D2GCB5_9BACT</name>
<evidence type="ECO:0000313" key="2">
    <source>
        <dbReference type="EMBL" id="KIX12507.1"/>
    </source>
</evidence>
<keyword evidence="3" id="KW-1185">Reference proteome</keyword>
<proteinExistence type="predicted"/>
<dbReference type="STRING" id="1429043.X474_18785"/>
<evidence type="ECO:0000313" key="3">
    <source>
        <dbReference type="Proteomes" id="UP000032233"/>
    </source>
</evidence>
<comment type="caution">
    <text evidence="2">The sequence shown here is derived from an EMBL/GenBank/DDBJ whole genome shotgun (WGS) entry which is preliminary data.</text>
</comment>
<protein>
    <submittedName>
        <fullName evidence="2">Uncharacterized protein</fullName>
    </submittedName>
</protein>
<evidence type="ECO:0000256" key="1">
    <source>
        <dbReference type="SAM" id="Phobius"/>
    </source>
</evidence>
<reference evidence="2 3" key="1">
    <citation type="submission" date="2013-11" db="EMBL/GenBank/DDBJ databases">
        <title>Metagenomic analysis of a methanogenic consortium involved in long chain n-alkane degradation.</title>
        <authorList>
            <person name="Davidova I.A."/>
            <person name="Callaghan A.V."/>
            <person name="Wawrik B."/>
            <person name="Pruitt S."/>
            <person name="Marks C."/>
            <person name="Duncan K.E."/>
            <person name="Suflita J.M."/>
        </authorList>
    </citation>
    <scope>NUCLEOTIDE SEQUENCE [LARGE SCALE GENOMIC DNA]</scope>
    <source>
        <strain evidence="2 3">SPR</strain>
    </source>
</reference>
<feature type="transmembrane region" description="Helical" evidence="1">
    <location>
        <begin position="12"/>
        <end position="31"/>
    </location>
</feature>
<keyword evidence="1" id="KW-1133">Transmembrane helix</keyword>
<keyword evidence="1" id="KW-0472">Membrane</keyword>
<dbReference type="AlphaFoldDB" id="A0A0D2GCB5"/>
<organism evidence="2 3">
    <name type="scientific">Dethiosulfatarculus sandiegensis</name>
    <dbReference type="NCBI Taxonomy" id="1429043"/>
    <lineage>
        <taxon>Bacteria</taxon>
        <taxon>Pseudomonadati</taxon>
        <taxon>Thermodesulfobacteriota</taxon>
        <taxon>Desulfarculia</taxon>
        <taxon>Desulfarculales</taxon>
        <taxon>Desulfarculaceae</taxon>
        <taxon>Dethiosulfatarculus</taxon>
    </lineage>
</organism>
<dbReference type="InParanoid" id="A0A0D2GCB5"/>
<dbReference type="Proteomes" id="UP000032233">
    <property type="component" value="Unassembled WGS sequence"/>
</dbReference>